<keyword evidence="2" id="KW-1185">Reference proteome</keyword>
<organism evidence="1 2">
    <name type="scientific">Pterulicium gracile</name>
    <dbReference type="NCBI Taxonomy" id="1884261"/>
    <lineage>
        <taxon>Eukaryota</taxon>
        <taxon>Fungi</taxon>
        <taxon>Dikarya</taxon>
        <taxon>Basidiomycota</taxon>
        <taxon>Agaricomycotina</taxon>
        <taxon>Agaricomycetes</taxon>
        <taxon>Agaricomycetidae</taxon>
        <taxon>Agaricales</taxon>
        <taxon>Pleurotineae</taxon>
        <taxon>Pterulaceae</taxon>
        <taxon>Pterulicium</taxon>
    </lineage>
</organism>
<proteinExistence type="predicted"/>
<sequence length="51" mass="5728">MRSNSCLNRLSFIGPSLVSLDLRCFVGRSNRNPVIERVSSTKHRVKPTSPN</sequence>
<dbReference type="Proteomes" id="UP000305067">
    <property type="component" value="Unassembled WGS sequence"/>
</dbReference>
<protein>
    <submittedName>
        <fullName evidence="1">Uncharacterized protein</fullName>
    </submittedName>
</protein>
<name>A0A5C3QHG3_9AGAR</name>
<evidence type="ECO:0000313" key="1">
    <source>
        <dbReference type="EMBL" id="TFL00560.1"/>
    </source>
</evidence>
<dbReference type="EMBL" id="ML178828">
    <property type="protein sequence ID" value="TFL00560.1"/>
    <property type="molecule type" value="Genomic_DNA"/>
</dbReference>
<accession>A0A5C3QHG3</accession>
<evidence type="ECO:0000313" key="2">
    <source>
        <dbReference type="Proteomes" id="UP000305067"/>
    </source>
</evidence>
<reference evidence="1 2" key="1">
    <citation type="journal article" date="2019" name="Nat. Ecol. Evol.">
        <title>Megaphylogeny resolves global patterns of mushroom evolution.</title>
        <authorList>
            <person name="Varga T."/>
            <person name="Krizsan K."/>
            <person name="Foldi C."/>
            <person name="Dima B."/>
            <person name="Sanchez-Garcia M."/>
            <person name="Sanchez-Ramirez S."/>
            <person name="Szollosi G.J."/>
            <person name="Szarkandi J.G."/>
            <person name="Papp V."/>
            <person name="Albert L."/>
            <person name="Andreopoulos W."/>
            <person name="Angelini C."/>
            <person name="Antonin V."/>
            <person name="Barry K.W."/>
            <person name="Bougher N.L."/>
            <person name="Buchanan P."/>
            <person name="Buyck B."/>
            <person name="Bense V."/>
            <person name="Catcheside P."/>
            <person name="Chovatia M."/>
            <person name="Cooper J."/>
            <person name="Damon W."/>
            <person name="Desjardin D."/>
            <person name="Finy P."/>
            <person name="Geml J."/>
            <person name="Haridas S."/>
            <person name="Hughes K."/>
            <person name="Justo A."/>
            <person name="Karasinski D."/>
            <person name="Kautmanova I."/>
            <person name="Kiss B."/>
            <person name="Kocsube S."/>
            <person name="Kotiranta H."/>
            <person name="LaButti K.M."/>
            <person name="Lechner B.E."/>
            <person name="Liimatainen K."/>
            <person name="Lipzen A."/>
            <person name="Lukacs Z."/>
            <person name="Mihaltcheva S."/>
            <person name="Morgado L.N."/>
            <person name="Niskanen T."/>
            <person name="Noordeloos M.E."/>
            <person name="Ohm R.A."/>
            <person name="Ortiz-Santana B."/>
            <person name="Ovrebo C."/>
            <person name="Racz N."/>
            <person name="Riley R."/>
            <person name="Savchenko A."/>
            <person name="Shiryaev A."/>
            <person name="Soop K."/>
            <person name="Spirin V."/>
            <person name="Szebenyi C."/>
            <person name="Tomsovsky M."/>
            <person name="Tulloss R.E."/>
            <person name="Uehling J."/>
            <person name="Grigoriev I.V."/>
            <person name="Vagvolgyi C."/>
            <person name="Papp T."/>
            <person name="Martin F.M."/>
            <person name="Miettinen O."/>
            <person name="Hibbett D.S."/>
            <person name="Nagy L.G."/>
        </authorList>
    </citation>
    <scope>NUCLEOTIDE SEQUENCE [LARGE SCALE GENOMIC DNA]</scope>
    <source>
        <strain evidence="1 2">CBS 309.79</strain>
    </source>
</reference>
<gene>
    <name evidence="1" type="ORF">BDV98DRAFT_569210</name>
</gene>
<dbReference type="AlphaFoldDB" id="A0A5C3QHG3"/>